<protein>
    <recommendedName>
        <fullName evidence="4">HMG box domain-containing protein</fullName>
    </recommendedName>
</protein>
<keyword evidence="1 2" id="KW-0238">DNA-binding</keyword>
<organism evidence="5 6">
    <name type="scientific">Boletus edulis BED1</name>
    <dbReference type="NCBI Taxonomy" id="1328754"/>
    <lineage>
        <taxon>Eukaryota</taxon>
        <taxon>Fungi</taxon>
        <taxon>Dikarya</taxon>
        <taxon>Basidiomycota</taxon>
        <taxon>Agaricomycotina</taxon>
        <taxon>Agaricomycetes</taxon>
        <taxon>Agaricomycetidae</taxon>
        <taxon>Boletales</taxon>
        <taxon>Boletineae</taxon>
        <taxon>Boletaceae</taxon>
        <taxon>Boletoideae</taxon>
        <taxon>Boletus</taxon>
    </lineage>
</organism>
<dbReference type="GO" id="GO:0003677">
    <property type="term" value="F:DNA binding"/>
    <property type="evidence" value="ECO:0007669"/>
    <property type="project" value="UniProtKB-UniRule"/>
</dbReference>
<feature type="domain" description="HMG box" evidence="4">
    <location>
        <begin position="246"/>
        <end position="320"/>
    </location>
</feature>
<dbReference type="Proteomes" id="UP001194468">
    <property type="component" value="Unassembled WGS sequence"/>
</dbReference>
<dbReference type="EMBL" id="WHUW01000007">
    <property type="protein sequence ID" value="KAF8443913.1"/>
    <property type="molecule type" value="Genomic_DNA"/>
</dbReference>
<name>A0AAD4GI77_BOLED</name>
<dbReference type="InterPro" id="IPR009071">
    <property type="entry name" value="HMG_box_dom"/>
</dbReference>
<dbReference type="PROSITE" id="PS50118">
    <property type="entry name" value="HMG_BOX_2"/>
    <property type="match status" value="2"/>
</dbReference>
<dbReference type="Gene3D" id="1.10.30.10">
    <property type="entry name" value="High mobility group box domain"/>
    <property type="match status" value="2"/>
</dbReference>
<feature type="domain" description="HMG box" evidence="4">
    <location>
        <begin position="149"/>
        <end position="217"/>
    </location>
</feature>
<dbReference type="PANTHER" id="PTHR48112">
    <property type="entry name" value="HIGH MOBILITY GROUP PROTEIN DSP1"/>
    <property type="match status" value="1"/>
</dbReference>
<dbReference type="PANTHER" id="PTHR48112:SF22">
    <property type="entry name" value="MITOCHONDRIAL TRANSCRIPTION FACTOR A, ISOFORM B"/>
    <property type="match status" value="1"/>
</dbReference>
<keyword evidence="6" id="KW-1185">Reference proteome</keyword>
<dbReference type="GO" id="GO:0005634">
    <property type="term" value="C:nucleus"/>
    <property type="evidence" value="ECO:0007669"/>
    <property type="project" value="UniProtKB-UniRule"/>
</dbReference>
<keyword evidence="2" id="KW-0539">Nucleus</keyword>
<dbReference type="InterPro" id="IPR036910">
    <property type="entry name" value="HMG_box_dom_sf"/>
</dbReference>
<dbReference type="AlphaFoldDB" id="A0AAD4GI77"/>
<accession>A0AAD4GI77</accession>
<reference evidence="5" key="1">
    <citation type="submission" date="2019-10" db="EMBL/GenBank/DDBJ databases">
        <authorList>
            <consortium name="DOE Joint Genome Institute"/>
            <person name="Kuo A."/>
            <person name="Miyauchi S."/>
            <person name="Kiss E."/>
            <person name="Drula E."/>
            <person name="Kohler A."/>
            <person name="Sanchez-Garcia M."/>
            <person name="Andreopoulos B."/>
            <person name="Barry K.W."/>
            <person name="Bonito G."/>
            <person name="Buee M."/>
            <person name="Carver A."/>
            <person name="Chen C."/>
            <person name="Cichocki N."/>
            <person name="Clum A."/>
            <person name="Culley D."/>
            <person name="Crous P.W."/>
            <person name="Fauchery L."/>
            <person name="Girlanda M."/>
            <person name="Hayes R."/>
            <person name="Keri Z."/>
            <person name="LaButti K."/>
            <person name="Lipzen A."/>
            <person name="Lombard V."/>
            <person name="Magnuson J."/>
            <person name="Maillard F."/>
            <person name="Morin E."/>
            <person name="Murat C."/>
            <person name="Nolan M."/>
            <person name="Ohm R."/>
            <person name="Pangilinan J."/>
            <person name="Pereira M."/>
            <person name="Perotto S."/>
            <person name="Peter M."/>
            <person name="Riley R."/>
            <person name="Sitrit Y."/>
            <person name="Stielow B."/>
            <person name="Szollosi G."/>
            <person name="Zifcakova L."/>
            <person name="Stursova M."/>
            <person name="Spatafora J.W."/>
            <person name="Tedersoo L."/>
            <person name="Vaario L.-M."/>
            <person name="Yamada A."/>
            <person name="Yan M."/>
            <person name="Wang P."/>
            <person name="Xu J."/>
            <person name="Bruns T."/>
            <person name="Baldrian P."/>
            <person name="Vilgalys R."/>
            <person name="Henrissat B."/>
            <person name="Grigoriev I.V."/>
            <person name="Hibbett D."/>
            <person name="Nagy L.G."/>
            <person name="Martin F.M."/>
        </authorList>
    </citation>
    <scope>NUCLEOTIDE SEQUENCE</scope>
    <source>
        <strain evidence="5">BED1</strain>
    </source>
</reference>
<evidence type="ECO:0000256" key="1">
    <source>
        <dbReference type="ARBA" id="ARBA00023125"/>
    </source>
</evidence>
<evidence type="ECO:0000256" key="2">
    <source>
        <dbReference type="PROSITE-ProRule" id="PRU00267"/>
    </source>
</evidence>
<feature type="region of interest" description="Disordered" evidence="3">
    <location>
        <begin position="84"/>
        <end position="149"/>
    </location>
</feature>
<proteinExistence type="predicted"/>
<gene>
    <name evidence="5" type="ORF">L210DRAFT_1060850</name>
</gene>
<evidence type="ECO:0000313" key="5">
    <source>
        <dbReference type="EMBL" id="KAF8443913.1"/>
    </source>
</evidence>
<sequence>MQRLDGLDDLICFEAERLELSDGERVGVEVELRRVRRRHRRARRRADARVTGRVTDIKRSVAVRAAHPATLSVVARRTLFATPQFNFPPAKASPSTTKTTRKTAEKDASKVPARRGRPPKNPPKSPQGKKLKAEPKKQRVRVPKSLKPPKRAPGPYFLFYASFVKSQPRASSLQEFQEFSRRAGEIWRGYSMAEKQPFYDENEGRKAQAKQERDEFFRNTSLSDLKQLNAIRKAQGKTKFHLTKKPSIPVTPFILFSNEFRSSSEGQAIIEETSPEKRYTVRAVLAAAGRWRSMSTEEKAPYFERYKKAKEELKAEHVES</sequence>
<feature type="compositionally biased region" description="Basic residues" evidence="3">
    <location>
        <begin position="138"/>
        <end position="149"/>
    </location>
</feature>
<dbReference type="InterPro" id="IPR050342">
    <property type="entry name" value="HMGB"/>
</dbReference>
<dbReference type="SMART" id="SM00398">
    <property type="entry name" value="HMG"/>
    <property type="match status" value="2"/>
</dbReference>
<comment type="caution">
    <text evidence="5">The sequence shown here is derived from an EMBL/GenBank/DDBJ whole genome shotgun (WGS) entry which is preliminary data.</text>
</comment>
<dbReference type="CDD" id="cd00084">
    <property type="entry name" value="HMG-box_SF"/>
    <property type="match status" value="1"/>
</dbReference>
<evidence type="ECO:0000313" key="6">
    <source>
        <dbReference type="Proteomes" id="UP001194468"/>
    </source>
</evidence>
<dbReference type="Pfam" id="PF00505">
    <property type="entry name" value="HMG_box"/>
    <property type="match status" value="1"/>
</dbReference>
<feature type="DNA-binding region" description="HMG box" evidence="2">
    <location>
        <begin position="149"/>
        <end position="217"/>
    </location>
</feature>
<feature type="DNA-binding region" description="HMG box" evidence="2">
    <location>
        <begin position="246"/>
        <end position="320"/>
    </location>
</feature>
<dbReference type="SUPFAM" id="SSF47095">
    <property type="entry name" value="HMG-box"/>
    <property type="match status" value="2"/>
</dbReference>
<reference evidence="5" key="2">
    <citation type="journal article" date="2020" name="Nat. Commun.">
        <title>Large-scale genome sequencing of mycorrhizal fungi provides insights into the early evolution of symbiotic traits.</title>
        <authorList>
            <person name="Miyauchi S."/>
            <person name="Kiss E."/>
            <person name="Kuo A."/>
            <person name="Drula E."/>
            <person name="Kohler A."/>
            <person name="Sanchez-Garcia M."/>
            <person name="Morin E."/>
            <person name="Andreopoulos B."/>
            <person name="Barry K.W."/>
            <person name="Bonito G."/>
            <person name="Buee M."/>
            <person name="Carver A."/>
            <person name="Chen C."/>
            <person name="Cichocki N."/>
            <person name="Clum A."/>
            <person name="Culley D."/>
            <person name="Crous P.W."/>
            <person name="Fauchery L."/>
            <person name="Girlanda M."/>
            <person name="Hayes R.D."/>
            <person name="Keri Z."/>
            <person name="LaButti K."/>
            <person name="Lipzen A."/>
            <person name="Lombard V."/>
            <person name="Magnuson J."/>
            <person name="Maillard F."/>
            <person name="Murat C."/>
            <person name="Nolan M."/>
            <person name="Ohm R.A."/>
            <person name="Pangilinan J."/>
            <person name="Pereira M.F."/>
            <person name="Perotto S."/>
            <person name="Peter M."/>
            <person name="Pfister S."/>
            <person name="Riley R."/>
            <person name="Sitrit Y."/>
            <person name="Stielow J.B."/>
            <person name="Szollosi G."/>
            <person name="Zifcakova L."/>
            <person name="Stursova M."/>
            <person name="Spatafora J.W."/>
            <person name="Tedersoo L."/>
            <person name="Vaario L.M."/>
            <person name="Yamada A."/>
            <person name="Yan M."/>
            <person name="Wang P."/>
            <person name="Xu J."/>
            <person name="Bruns T."/>
            <person name="Baldrian P."/>
            <person name="Vilgalys R."/>
            <person name="Dunand C."/>
            <person name="Henrissat B."/>
            <person name="Grigoriev I.V."/>
            <person name="Hibbett D."/>
            <person name="Nagy L.G."/>
            <person name="Martin F.M."/>
        </authorList>
    </citation>
    <scope>NUCLEOTIDE SEQUENCE</scope>
    <source>
        <strain evidence="5">BED1</strain>
    </source>
</reference>
<evidence type="ECO:0000259" key="4">
    <source>
        <dbReference type="PROSITE" id="PS50118"/>
    </source>
</evidence>
<evidence type="ECO:0000256" key="3">
    <source>
        <dbReference type="SAM" id="MobiDB-lite"/>
    </source>
</evidence>